<name>A0A366DP04_9HYPH</name>
<dbReference type="InterPro" id="IPR014710">
    <property type="entry name" value="RmlC-like_jellyroll"/>
</dbReference>
<dbReference type="SUPFAM" id="SSF51182">
    <property type="entry name" value="RmlC-like cupins"/>
    <property type="match status" value="1"/>
</dbReference>
<dbReference type="InterPro" id="IPR011051">
    <property type="entry name" value="RmlC_Cupin_sf"/>
</dbReference>
<reference evidence="2 3" key="1">
    <citation type="submission" date="2018-06" db="EMBL/GenBank/DDBJ databases">
        <title>Genomic Encyclopedia of Type Strains, Phase IV (KMG-IV): sequencing the most valuable type-strain genomes for metagenomic binning, comparative biology and taxonomic classification.</title>
        <authorList>
            <person name="Goeker M."/>
        </authorList>
    </citation>
    <scope>NUCLEOTIDE SEQUENCE [LARGE SCALE GENOMIC DNA]</scope>
    <source>
        <strain evidence="2 3">DSM 25619</strain>
    </source>
</reference>
<protein>
    <submittedName>
        <fullName evidence="2">Quercetin dioxygenase-like cupin family protein</fullName>
    </submittedName>
</protein>
<dbReference type="Proteomes" id="UP000252893">
    <property type="component" value="Unassembled WGS sequence"/>
</dbReference>
<dbReference type="InterPro" id="IPR013096">
    <property type="entry name" value="Cupin_2"/>
</dbReference>
<dbReference type="EMBL" id="QNRH01000009">
    <property type="protein sequence ID" value="RBO91189.1"/>
    <property type="molecule type" value="Genomic_DNA"/>
</dbReference>
<dbReference type="OrthoDB" id="9798709at2"/>
<evidence type="ECO:0000313" key="3">
    <source>
        <dbReference type="Proteomes" id="UP000252893"/>
    </source>
</evidence>
<dbReference type="GO" id="GO:0051213">
    <property type="term" value="F:dioxygenase activity"/>
    <property type="evidence" value="ECO:0007669"/>
    <property type="project" value="UniProtKB-KW"/>
</dbReference>
<dbReference type="PANTHER" id="PTHR36440">
    <property type="entry name" value="PUTATIVE (AFU_ORTHOLOGUE AFUA_8G07350)-RELATED"/>
    <property type="match status" value="1"/>
</dbReference>
<organism evidence="2 3">
    <name type="scientific">Pseudochrobactrum asaccharolyticum</name>
    <dbReference type="NCBI Taxonomy" id="354351"/>
    <lineage>
        <taxon>Bacteria</taxon>
        <taxon>Pseudomonadati</taxon>
        <taxon>Pseudomonadota</taxon>
        <taxon>Alphaproteobacteria</taxon>
        <taxon>Hyphomicrobiales</taxon>
        <taxon>Brucellaceae</taxon>
        <taxon>Pseudochrobactrum</taxon>
    </lineage>
</organism>
<dbReference type="RefSeq" id="WP_113945879.1">
    <property type="nucleotide sequence ID" value="NZ_JBHEEG010000010.1"/>
</dbReference>
<keyword evidence="2" id="KW-0560">Oxidoreductase</keyword>
<dbReference type="PANTHER" id="PTHR36440:SF1">
    <property type="entry name" value="PUTATIVE (AFU_ORTHOLOGUE AFUA_8G07350)-RELATED"/>
    <property type="match status" value="1"/>
</dbReference>
<dbReference type="Pfam" id="PF07883">
    <property type="entry name" value="Cupin_2"/>
    <property type="match status" value="1"/>
</dbReference>
<gene>
    <name evidence="2" type="ORF">DFR47_10949</name>
</gene>
<comment type="caution">
    <text evidence="2">The sequence shown here is derived from an EMBL/GenBank/DDBJ whole genome shotgun (WGS) entry which is preliminary data.</text>
</comment>
<evidence type="ECO:0000313" key="2">
    <source>
        <dbReference type="EMBL" id="RBO91189.1"/>
    </source>
</evidence>
<sequence length="168" mass="18524">MHKYEAGITVRGANDGKRLASAGNIYRILASSAETNSRYALLETLVEPGQGAPLHLHEREEEAFFILEGDMVFFAENEKIKAPEGSFLNCSVNSVRGFRNETQKTARMLILLAPPGLEDMFEEDGEVLENTHPFRETKISGGRALSCPVISERFGIVNIAKALPESEV</sequence>
<proteinExistence type="predicted"/>
<keyword evidence="3" id="KW-1185">Reference proteome</keyword>
<feature type="domain" description="Cupin type-2" evidence="1">
    <location>
        <begin position="45"/>
        <end position="110"/>
    </location>
</feature>
<dbReference type="AlphaFoldDB" id="A0A366DP04"/>
<evidence type="ECO:0000259" key="1">
    <source>
        <dbReference type="Pfam" id="PF07883"/>
    </source>
</evidence>
<dbReference type="InterPro" id="IPR053146">
    <property type="entry name" value="QDO-like"/>
</dbReference>
<dbReference type="Gene3D" id="2.60.120.10">
    <property type="entry name" value="Jelly Rolls"/>
    <property type="match status" value="1"/>
</dbReference>
<accession>A0A366DP04</accession>
<keyword evidence="2" id="KW-0223">Dioxygenase</keyword>